<dbReference type="Proteomes" id="UP000654345">
    <property type="component" value="Unassembled WGS sequence"/>
</dbReference>
<evidence type="ECO:0008006" key="3">
    <source>
        <dbReference type="Google" id="ProtNLM"/>
    </source>
</evidence>
<comment type="caution">
    <text evidence="1">The sequence shown here is derived from an EMBL/GenBank/DDBJ whole genome shotgun (WGS) entry which is preliminary data.</text>
</comment>
<gene>
    <name evidence="1" type="ORF">KSB_77190</name>
</gene>
<evidence type="ECO:0000313" key="1">
    <source>
        <dbReference type="EMBL" id="GHO59244.1"/>
    </source>
</evidence>
<name>A0ABQ3V2Y9_9CHLR</name>
<organism evidence="1 2">
    <name type="scientific">Ktedonobacter robiniae</name>
    <dbReference type="NCBI Taxonomy" id="2778365"/>
    <lineage>
        <taxon>Bacteria</taxon>
        <taxon>Bacillati</taxon>
        <taxon>Chloroflexota</taxon>
        <taxon>Ktedonobacteria</taxon>
        <taxon>Ktedonobacterales</taxon>
        <taxon>Ktedonobacteraceae</taxon>
        <taxon>Ktedonobacter</taxon>
    </lineage>
</organism>
<dbReference type="EMBL" id="BNJG01000003">
    <property type="protein sequence ID" value="GHO59244.1"/>
    <property type="molecule type" value="Genomic_DNA"/>
</dbReference>
<keyword evidence="2" id="KW-1185">Reference proteome</keyword>
<proteinExistence type="predicted"/>
<evidence type="ECO:0000313" key="2">
    <source>
        <dbReference type="Proteomes" id="UP000654345"/>
    </source>
</evidence>
<accession>A0ABQ3V2Y9</accession>
<reference evidence="1 2" key="1">
    <citation type="journal article" date="2021" name="Int. J. Syst. Evol. Microbiol.">
        <title>Reticulibacter mediterranei gen. nov., sp. nov., within the new family Reticulibacteraceae fam. nov., and Ktedonospora formicarum gen. nov., sp. nov., Ktedonobacter robiniae sp. nov., Dictyobacter formicarum sp. nov. and Dictyobacter arantiisoli sp. nov., belonging to the class Ktedonobacteria.</title>
        <authorList>
            <person name="Yabe S."/>
            <person name="Zheng Y."/>
            <person name="Wang C.M."/>
            <person name="Sakai Y."/>
            <person name="Abe K."/>
            <person name="Yokota A."/>
            <person name="Donadio S."/>
            <person name="Cavaletti L."/>
            <person name="Monciardini P."/>
        </authorList>
    </citation>
    <scope>NUCLEOTIDE SEQUENCE [LARGE SCALE GENOMIC DNA]</scope>
    <source>
        <strain evidence="1 2">SOSP1-30</strain>
    </source>
</reference>
<protein>
    <recommendedName>
        <fullName evidence="3">Aminoglycoside phosphotransferase domain-containing protein</fullName>
    </recommendedName>
</protein>
<sequence>MTSEEKEMHSLSEICRAWELAPILTAAKSATGTIHNITILETRETRYVLSGYKYSQKERQRIVCEHDLTLYVQAHGLSAWGWAHSYKHWHFTSSAAEE</sequence>
<dbReference type="Gene3D" id="3.30.200.20">
    <property type="entry name" value="Phosphorylase Kinase, domain 1"/>
    <property type="match status" value="1"/>
</dbReference>